<keyword evidence="1" id="KW-0614">Plasmid</keyword>
<evidence type="ECO:0008006" key="3">
    <source>
        <dbReference type="Google" id="ProtNLM"/>
    </source>
</evidence>
<reference evidence="1 2" key="1">
    <citation type="journal article" date="2011" name="Int. J. Syst. Evol. Microbiol.">
        <title>Hymenobacter yonginensis sp. nov., isolated from a mesotrophic artificial lake.</title>
        <authorList>
            <person name="Joung Y."/>
            <person name="Cho S.H."/>
            <person name="Kim H."/>
            <person name="Kim S.B."/>
            <person name="Joh K."/>
        </authorList>
    </citation>
    <scope>NUCLEOTIDE SEQUENCE [LARGE SCALE GENOMIC DNA]</scope>
    <source>
        <strain evidence="1 2">KCTC 22745</strain>
    </source>
</reference>
<proteinExistence type="predicted"/>
<protein>
    <recommendedName>
        <fullName evidence="3">DUF4136 domain-containing protein</fullName>
    </recommendedName>
</protein>
<dbReference type="PROSITE" id="PS51257">
    <property type="entry name" value="PROKAR_LIPOPROTEIN"/>
    <property type="match status" value="1"/>
</dbReference>
<gene>
    <name evidence="1" type="ORF">O9Z63_20675</name>
</gene>
<organism evidence="1 2">
    <name type="scientific">Hymenobacter yonginensis</name>
    <dbReference type="NCBI Taxonomy" id="748197"/>
    <lineage>
        <taxon>Bacteria</taxon>
        <taxon>Pseudomonadati</taxon>
        <taxon>Bacteroidota</taxon>
        <taxon>Cytophagia</taxon>
        <taxon>Cytophagales</taxon>
        <taxon>Hymenobacteraceae</taxon>
        <taxon>Hymenobacter</taxon>
    </lineage>
</organism>
<name>A0ABY7PUW4_9BACT</name>
<sequence>MRFLNSFSAGHRWVATRYAVVWLLLFVLGSSLSACMDFFTRETPIYGPYYVAHDPSGAGYSLFYRGPNGVDYDRFQDVSRVGHKAGYVFIQSGPRYYWFAVRNDRNTDPGDPAIQALISKPLTPAQFQRLTDSLGTGPIAFQFQD</sequence>
<dbReference type="EMBL" id="CP115397">
    <property type="protein sequence ID" value="WBO86698.1"/>
    <property type="molecule type" value="Genomic_DNA"/>
</dbReference>
<evidence type="ECO:0000313" key="2">
    <source>
        <dbReference type="Proteomes" id="UP001211872"/>
    </source>
</evidence>
<dbReference type="Proteomes" id="UP001211872">
    <property type="component" value="Plasmid unnamed2"/>
</dbReference>
<accession>A0ABY7PUW4</accession>
<keyword evidence="2" id="KW-1185">Reference proteome</keyword>
<geneLocation type="plasmid" evidence="1 2">
    <name>unnamed2</name>
</geneLocation>
<dbReference type="RefSeq" id="WP_270129344.1">
    <property type="nucleotide sequence ID" value="NZ_CP115397.1"/>
</dbReference>
<evidence type="ECO:0000313" key="1">
    <source>
        <dbReference type="EMBL" id="WBO86698.1"/>
    </source>
</evidence>